<evidence type="ECO:0000259" key="2">
    <source>
        <dbReference type="Pfam" id="PF14244"/>
    </source>
</evidence>
<dbReference type="EMBL" id="JARBHA010000013">
    <property type="protein sequence ID" value="KAJ9685219.1"/>
    <property type="molecule type" value="Genomic_DNA"/>
</dbReference>
<protein>
    <recommendedName>
        <fullName evidence="2">Retrotransposon Copia-like N-terminal domain-containing protein</fullName>
    </recommendedName>
</protein>
<accession>A0AA38ZAC6</accession>
<dbReference type="InterPro" id="IPR029472">
    <property type="entry name" value="Copia-like_N"/>
</dbReference>
<feature type="region of interest" description="Disordered" evidence="1">
    <location>
        <begin position="1"/>
        <end position="35"/>
    </location>
</feature>
<dbReference type="PANTHER" id="PTHR37610">
    <property type="entry name" value="CCHC-TYPE DOMAIN-CONTAINING PROTEIN"/>
    <property type="match status" value="1"/>
</dbReference>
<name>A0AA38ZAC6_VITRO</name>
<feature type="compositionally biased region" description="Low complexity" evidence="1">
    <location>
        <begin position="1"/>
        <end position="12"/>
    </location>
</feature>
<organism evidence="3 4">
    <name type="scientific">Vitis rotundifolia</name>
    <name type="common">Muscadine grape</name>
    <dbReference type="NCBI Taxonomy" id="103349"/>
    <lineage>
        <taxon>Eukaryota</taxon>
        <taxon>Viridiplantae</taxon>
        <taxon>Streptophyta</taxon>
        <taxon>Embryophyta</taxon>
        <taxon>Tracheophyta</taxon>
        <taxon>Spermatophyta</taxon>
        <taxon>Magnoliopsida</taxon>
        <taxon>eudicotyledons</taxon>
        <taxon>Gunneridae</taxon>
        <taxon>Pentapetalae</taxon>
        <taxon>rosids</taxon>
        <taxon>Vitales</taxon>
        <taxon>Vitaceae</taxon>
        <taxon>Viteae</taxon>
        <taxon>Vitis</taxon>
    </lineage>
</organism>
<evidence type="ECO:0000256" key="1">
    <source>
        <dbReference type="SAM" id="MobiDB-lite"/>
    </source>
</evidence>
<dbReference type="Pfam" id="PF14244">
    <property type="entry name" value="Retrotran_gag_3"/>
    <property type="match status" value="1"/>
</dbReference>
<proteinExistence type="predicted"/>
<sequence>MSNPSSPRSASSQETQLAHPQNPVTTPTVGQTTMSGNTTIVGTNLISLNASSQIPFKLAKDGANYASWKSQMTNLLFGYDLLGFVDGSHPCPPPVDSAYHLWLRQDRLVLLVPLSIIVKLQQLPGTSFKQVMPTDLTHGC</sequence>
<dbReference type="AlphaFoldDB" id="A0AA38ZAC6"/>
<reference evidence="3 4" key="1">
    <citation type="journal article" date="2023" name="BMC Biotechnol.">
        <title>Vitis rotundifolia cv Carlos genome sequencing.</title>
        <authorList>
            <person name="Huff M."/>
            <person name="Hulse-Kemp A."/>
            <person name="Scheffler B."/>
            <person name="Youngblood R."/>
            <person name="Simpson S."/>
            <person name="Babiker E."/>
            <person name="Staton M."/>
        </authorList>
    </citation>
    <scope>NUCLEOTIDE SEQUENCE [LARGE SCALE GENOMIC DNA]</scope>
    <source>
        <tissue evidence="3">Leaf</tissue>
    </source>
</reference>
<dbReference type="Proteomes" id="UP001168098">
    <property type="component" value="Unassembled WGS sequence"/>
</dbReference>
<dbReference type="PANTHER" id="PTHR37610:SF83">
    <property type="entry name" value="RETROTRANSPOSON COPIA-LIKE N-TERMINAL DOMAIN-CONTAINING PROTEIN"/>
    <property type="match status" value="1"/>
</dbReference>
<feature type="compositionally biased region" description="Polar residues" evidence="1">
    <location>
        <begin position="13"/>
        <end position="35"/>
    </location>
</feature>
<evidence type="ECO:0000313" key="4">
    <source>
        <dbReference type="Proteomes" id="UP001168098"/>
    </source>
</evidence>
<keyword evidence="4" id="KW-1185">Reference proteome</keyword>
<comment type="caution">
    <text evidence="3">The sequence shown here is derived from an EMBL/GenBank/DDBJ whole genome shotgun (WGS) entry which is preliminary data.</text>
</comment>
<gene>
    <name evidence="3" type="ORF">PVL29_017303</name>
</gene>
<evidence type="ECO:0000313" key="3">
    <source>
        <dbReference type="EMBL" id="KAJ9685219.1"/>
    </source>
</evidence>
<feature type="domain" description="Retrotransposon Copia-like N-terminal" evidence="2">
    <location>
        <begin position="59"/>
        <end position="92"/>
    </location>
</feature>